<proteinExistence type="inferred from homology"/>
<reference evidence="4 6" key="1">
    <citation type="submission" date="2018-04" db="EMBL/GenBank/DDBJ databases">
        <title>Complete genome sequences of Streptomyces griseoviridis K61 and characterization of antagonistic properties of biological control agents.</title>
        <authorList>
            <person name="Mariita R.M."/>
            <person name="Sello J.K."/>
        </authorList>
    </citation>
    <scope>NUCLEOTIDE SEQUENCE [LARGE SCALE GENOMIC DNA]</scope>
    <source>
        <strain evidence="4 6">K61</strain>
    </source>
</reference>
<dbReference type="InterPro" id="IPR006016">
    <property type="entry name" value="UspA"/>
</dbReference>
<dbReference type="PRINTS" id="PR01438">
    <property type="entry name" value="UNVRSLSTRESS"/>
</dbReference>
<dbReference type="Gene3D" id="3.40.50.620">
    <property type="entry name" value="HUPs"/>
    <property type="match status" value="2"/>
</dbReference>
<name>A0A3Q9KMA8_STRGD</name>
<comment type="similarity">
    <text evidence="1">Belongs to the universal stress protein A family.</text>
</comment>
<dbReference type="EMBL" id="CP034687">
    <property type="protein sequence ID" value="AZS84086.1"/>
    <property type="molecule type" value="Genomic_DNA"/>
</dbReference>
<dbReference type="EMBL" id="CP029078">
    <property type="protein sequence ID" value="QCN89059.1"/>
    <property type="molecule type" value="Genomic_DNA"/>
</dbReference>
<dbReference type="InterPro" id="IPR014729">
    <property type="entry name" value="Rossmann-like_a/b/a_fold"/>
</dbReference>
<dbReference type="AlphaFoldDB" id="A0A3Q9KMA8"/>
<protein>
    <submittedName>
        <fullName evidence="3 4">Universal stress protein</fullName>
    </submittedName>
</protein>
<evidence type="ECO:0000259" key="2">
    <source>
        <dbReference type="Pfam" id="PF00582"/>
    </source>
</evidence>
<dbReference type="Pfam" id="PF00582">
    <property type="entry name" value="Usp"/>
    <property type="match status" value="2"/>
</dbReference>
<dbReference type="InterPro" id="IPR006015">
    <property type="entry name" value="Universal_stress_UspA"/>
</dbReference>
<dbReference type="Proteomes" id="UP000271291">
    <property type="component" value="Chromosome"/>
</dbReference>
<evidence type="ECO:0000256" key="1">
    <source>
        <dbReference type="ARBA" id="ARBA00008791"/>
    </source>
</evidence>
<evidence type="ECO:0000313" key="3">
    <source>
        <dbReference type="EMBL" id="AZS84086.1"/>
    </source>
</evidence>
<gene>
    <name evidence="4" type="ORF">DDJ31_32270</name>
    <name evidence="3" type="ORF">ELQ87_07085</name>
</gene>
<dbReference type="PANTHER" id="PTHR46268">
    <property type="entry name" value="STRESS RESPONSE PROTEIN NHAX"/>
    <property type="match status" value="1"/>
</dbReference>
<keyword evidence="6" id="KW-1185">Reference proteome</keyword>
<dbReference type="Proteomes" id="UP000501753">
    <property type="component" value="Chromosome"/>
</dbReference>
<evidence type="ECO:0000313" key="4">
    <source>
        <dbReference type="EMBL" id="QCN89059.1"/>
    </source>
</evidence>
<dbReference type="OrthoDB" id="3865341at2"/>
<evidence type="ECO:0000313" key="6">
    <source>
        <dbReference type="Proteomes" id="UP000501753"/>
    </source>
</evidence>
<dbReference type="SUPFAM" id="SSF52402">
    <property type="entry name" value="Adenine nucleotide alpha hydrolases-like"/>
    <property type="match status" value="2"/>
</dbReference>
<dbReference type="RefSeq" id="WP_127176993.1">
    <property type="nucleotide sequence ID" value="NZ_CP029078.1"/>
</dbReference>
<dbReference type="KEGG" id="sgd:ELQ87_07085"/>
<reference evidence="3 5" key="2">
    <citation type="submission" date="2018-12" db="EMBL/GenBank/DDBJ databases">
        <title>Streptomyces griseoviridis F1-27 complete genome.</title>
        <authorList>
            <person name="Mariita R.M."/>
            <person name="Sello J.K."/>
        </authorList>
    </citation>
    <scope>NUCLEOTIDE SEQUENCE [LARGE SCALE GENOMIC DNA]</scope>
    <source>
        <strain evidence="3 5">F1-27</strain>
    </source>
</reference>
<sequence length="300" mass="30213">MGTDHDDTRCDGPVVVGVDGSPGAAAAVRWAAREAAERTVPLRVVCSVQDLARGARRLPGLGRPALETGRDLVAAAESGATRAEPGLSVRTSVSREPAPAALADAAGSTGTVVVGARGSGGFAGLMPGSVGLRTAARAHGPVVVVRGTVGVPSPAGENVSTGTVLVGGRDASDLDVLRFAARAARRRKSSVRLFSAWSMLENAGPSVTLLDGPRAIAAAEAAAVGRLTALLRAEFPGLTVAEDIVHTPSAAGSLVEASAHADLLVLGARRPRTAPGVALGPITHALLHHSHCPVAVVRHH</sequence>
<dbReference type="PANTHER" id="PTHR46268:SF6">
    <property type="entry name" value="UNIVERSAL STRESS PROTEIN UP12"/>
    <property type="match status" value="1"/>
</dbReference>
<feature type="domain" description="UspA" evidence="2">
    <location>
        <begin position="164"/>
        <end position="298"/>
    </location>
</feature>
<feature type="domain" description="UspA" evidence="2">
    <location>
        <begin position="13"/>
        <end position="146"/>
    </location>
</feature>
<accession>A0A3Q9KMA8</accession>
<organism evidence="3 5">
    <name type="scientific">Streptomyces griseoviridis</name>
    <dbReference type="NCBI Taxonomy" id="45398"/>
    <lineage>
        <taxon>Bacteria</taxon>
        <taxon>Bacillati</taxon>
        <taxon>Actinomycetota</taxon>
        <taxon>Actinomycetes</taxon>
        <taxon>Kitasatosporales</taxon>
        <taxon>Streptomycetaceae</taxon>
        <taxon>Streptomyces</taxon>
    </lineage>
</organism>
<evidence type="ECO:0000313" key="5">
    <source>
        <dbReference type="Proteomes" id="UP000271291"/>
    </source>
</evidence>